<feature type="compositionally biased region" description="Basic and acidic residues" evidence="3">
    <location>
        <begin position="188"/>
        <end position="198"/>
    </location>
</feature>
<dbReference type="InterPro" id="IPR011990">
    <property type="entry name" value="TPR-like_helical_dom_sf"/>
</dbReference>
<dbReference type="SUPFAM" id="SSF48452">
    <property type="entry name" value="TPR-like"/>
    <property type="match status" value="1"/>
</dbReference>
<dbReference type="AlphaFoldDB" id="A0A4S4LDF0"/>
<protein>
    <submittedName>
        <fullName evidence="4">Uncharacterized protein</fullName>
    </submittedName>
</protein>
<comment type="caution">
    <text evidence="4">The sequence shown here is derived from an EMBL/GenBank/DDBJ whole genome shotgun (WGS) entry which is preliminary data.</text>
</comment>
<keyword evidence="1" id="KW-0677">Repeat</keyword>
<keyword evidence="2" id="KW-0802">TPR repeat</keyword>
<evidence type="ECO:0000313" key="4">
    <source>
        <dbReference type="EMBL" id="THH09141.1"/>
    </source>
</evidence>
<dbReference type="InterPro" id="IPR047150">
    <property type="entry name" value="SGT"/>
</dbReference>
<dbReference type="EMBL" id="SGPL01000653">
    <property type="protein sequence ID" value="THH09141.1"/>
    <property type="molecule type" value="Genomic_DNA"/>
</dbReference>
<dbReference type="GO" id="GO:0016020">
    <property type="term" value="C:membrane"/>
    <property type="evidence" value="ECO:0007669"/>
    <property type="project" value="TreeGrafter"/>
</dbReference>
<keyword evidence="5" id="KW-1185">Reference proteome</keyword>
<dbReference type="SMART" id="SM00028">
    <property type="entry name" value="TPR"/>
    <property type="match status" value="3"/>
</dbReference>
<name>A0A4S4LDF0_9AGAM</name>
<organism evidence="4 5">
    <name type="scientific">Bondarzewia mesenterica</name>
    <dbReference type="NCBI Taxonomy" id="1095465"/>
    <lineage>
        <taxon>Eukaryota</taxon>
        <taxon>Fungi</taxon>
        <taxon>Dikarya</taxon>
        <taxon>Basidiomycota</taxon>
        <taxon>Agaricomycotina</taxon>
        <taxon>Agaricomycetes</taxon>
        <taxon>Russulales</taxon>
        <taxon>Bondarzewiaceae</taxon>
        <taxon>Bondarzewia</taxon>
    </lineage>
</organism>
<evidence type="ECO:0000313" key="5">
    <source>
        <dbReference type="Proteomes" id="UP000310158"/>
    </source>
</evidence>
<feature type="region of interest" description="Disordered" evidence="3">
    <location>
        <begin position="188"/>
        <end position="221"/>
    </location>
</feature>
<feature type="compositionally biased region" description="Basic and acidic residues" evidence="3">
    <location>
        <begin position="206"/>
        <end position="221"/>
    </location>
</feature>
<dbReference type="Gene3D" id="1.25.40.10">
    <property type="entry name" value="Tetratricopeptide repeat domain"/>
    <property type="match status" value="1"/>
</dbReference>
<gene>
    <name evidence="4" type="ORF">EW146_g8774</name>
</gene>
<reference evidence="4 5" key="1">
    <citation type="submission" date="2019-02" db="EMBL/GenBank/DDBJ databases">
        <title>Genome sequencing of the rare red list fungi Bondarzewia mesenterica.</title>
        <authorList>
            <person name="Buettner E."/>
            <person name="Kellner H."/>
        </authorList>
    </citation>
    <scope>NUCLEOTIDE SEQUENCE [LARGE SCALE GENOMIC DNA]</scope>
    <source>
        <strain evidence="4 5">DSM 108281</strain>
    </source>
</reference>
<dbReference type="Proteomes" id="UP000310158">
    <property type="component" value="Unassembled WGS sequence"/>
</dbReference>
<dbReference type="PANTHER" id="PTHR45831:SF2">
    <property type="entry name" value="LD24721P"/>
    <property type="match status" value="1"/>
</dbReference>
<dbReference type="OrthoDB" id="2423701at2759"/>
<accession>A0A4S4LDF0</accession>
<dbReference type="GO" id="GO:0006620">
    <property type="term" value="P:post-translational protein targeting to endoplasmic reticulum membrane"/>
    <property type="evidence" value="ECO:0007669"/>
    <property type="project" value="TreeGrafter"/>
</dbReference>
<proteinExistence type="predicted"/>
<sequence length="607" mass="69278">MRTANNMNQLTDANFQIVGTILCIKWTLNAHPVEISQLTLIFVPVPVPAFRVVYQCRAVVELPQSFYSLLRDGRLSLVLVFARSIVLVFARSIDHLSQQQEFKAAGEKYTQAIALDRQNAVLYSNRAACNLALKAYLEAIEDSEKATELDPSYSKAWARLASAQDALEVLGPAIKSWQRAIGTLPKEGLKPSEVKQREQYQSSLEATERKRRELKNEQRPADRAKEMLPELLVTGNSRSSSVSVISIPLLCLLHPSFSLILGMGHPIRDEVTMEMTKTRAPDPNASVPRIIAEIQRLFNQGSWDLVRPAIDTFVRCSILRAFIKDGNKMTDAASVRLYDKVLAIQRWGRQQWSDVPRDNRGTVFDDTFVRGVRALRLDAYMEAWCQDKTSQEFTLQGLLEEADDLIEEIKNGPRLQTQSPGFNMAYTDYIEGQALAFVFLDMRGFYYCQFPRLEKHSDVDDPKVAAFFKRSAECYFEAAEKYPEDDEDHVCAVVARRPQCLSGRPDVLLRSMPVMERIRSVIPKMKRIWEHSSMAREGRDDALQQILWMEEDARKAIEEGRLTLDDKARFLWTWGPQAEGPERISRLVEEGCPTLDDKTLPDWFTWS</sequence>
<dbReference type="InterPro" id="IPR019734">
    <property type="entry name" value="TPR_rpt"/>
</dbReference>
<dbReference type="GO" id="GO:0060090">
    <property type="term" value="F:molecular adaptor activity"/>
    <property type="evidence" value="ECO:0007669"/>
    <property type="project" value="TreeGrafter"/>
</dbReference>
<dbReference type="GO" id="GO:0072380">
    <property type="term" value="C:TRC complex"/>
    <property type="evidence" value="ECO:0007669"/>
    <property type="project" value="TreeGrafter"/>
</dbReference>
<evidence type="ECO:0000256" key="3">
    <source>
        <dbReference type="SAM" id="MobiDB-lite"/>
    </source>
</evidence>
<evidence type="ECO:0000256" key="1">
    <source>
        <dbReference type="ARBA" id="ARBA00022737"/>
    </source>
</evidence>
<dbReference type="PANTHER" id="PTHR45831">
    <property type="entry name" value="LD24721P"/>
    <property type="match status" value="1"/>
</dbReference>
<evidence type="ECO:0000256" key="2">
    <source>
        <dbReference type="ARBA" id="ARBA00022803"/>
    </source>
</evidence>